<dbReference type="Pfam" id="PF23240">
    <property type="entry name" value="HAT_PRP39_N"/>
    <property type="match status" value="1"/>
</dbReference>
<dbReference type="GO" id="GO:0005685">
    <property type="term" value="C:U1 snRNP"/>
    <property type="evidence" value="ECO:0007669"/>
    <property type="project" value="TreeGrafter"/>
</dbReference>
<comment type="subcellular location">
    <subcellularLocation>
        <location evidence="1">Nucleus</location>
    </subcellularLocation>
</comment>
<proteinExistence type="predicted"/>
<evidence type="ECO:0000256" key="3">
    <source>
        <dbReference type="ARBA" id="ARBA00022737"/>
    </source>
</evidence>
<dbReference type="GO" id="GO:0030627">
    <property type="term" value="F:pre-mRNA 5'-splice site binding"/>
    <property type="evidence" value="ECO:0007669"/>
    <property type="project" value="TreeGrafter"/>
</dbReference>
<evidence type="ECO:0000313" key="6">
    <source>
        <dbReference type="EnsemblPlants" id="AET2Gv20798000.14"/>
    </source>
</evidence>
<keyword evidence="7" id="KW-1185">Reference proteome</keyword>
<reference evidence="7" key="1">
    <citation type="journal article" date="2014" name="Science">
        <title>Ancient hybridizations among the ancestral genomes of bread wheat.</title>
        <authorList>
            <consortium name="International Wheat Genome Sequencing Consortium,"/>
            <person name="Marcussen T."/>
            <person name="Sandve S.R."/>
            <person name="Heier L."/>
            <person name="Spannagl M."/>
            <person name="Pfeifer M."/>
            <person name="Jakobsen K.S."/>
            <person name="Wulff B.B."/>
            <person name="Steuernagel B."/>
            <person name="Mayer K.F."/>
            <person name="Olsen O.A."/>
        </authorList>
    </citation>
    <scope>NUCLEOTIDE SEQUENCE [LARGE SCALE GENOMIC DNA]</scope>
    <source>
        <strain evidence="7">cv. AL8/78</strain>
    </source>
</reference>
<name>A0A453CBG7_AEGTS</name>
<keyword evidence="4" id="KW-0508">mRNA splicing</keyword>
<reference evidence="7" key="2">
    <citation type="journal article" date="2017" name="Nat. Plants">
        <title>The Aegilops tauschii genome reveals multiple impacts of transposons.</title>
        <authorList>
            <person name="Zhao G."/>
            <person name="Zou C."/>
            <person name="Li K."/>
            <person name="Wang K."/>
            <person name="Li T."/>
            <person name="Gao L."/>
            <person name="Zhang X."/>
            <person name="Wang H."/>
            <person name="Yang Z."/>
            <person name="Liu X."/>
            <person name="Jiang W."/>
            <person name="Mao L."/>
            <person name="Kong X."/>
            <person name="Jiao Y."/>
            <person name="Jia J."/>
        </authorList>
    </citation>
    <scope>NUCLEOTIDE SEQUENCE [LARGE SCALE GENOMIC DNA]</scope>
    <source>
        <strain evidence="7">cv. AL8/78</strain>
    </source>
</reference>
<sequence length="159" mass="18646">LDFDAWTALIEETERIAESKILKMRKVYDAFLAEFPLCFGYWKKYADHEGCLDGVNKVFEIMVPKHCRMSSTSSMKNHFQAWSHLAVVYTRILEHPIQRLDWYFNWNDSIFPWQNEDGAFRDPTSLLPSGLMTFFGNAKPLDKSWHEMGLGYNPSISPW</sequence>
<dbReference type="Gramene" id="AET2Gv20798000.14">
    <property type="protein sequence ID" value="AET2Gv20798000.14"/>
    <property type="gene ID" value="AET2Gv20798000"/>
</dbReference>
<evidence type="ECO:0000313" key="7">
    <source>
        <dbReference type="Proteomes" id="UP000015105"/>
    </source>
</evidence>
<dbReference type="GO" id="GO:0071004">
    <property type="term" value="C:U2-type prespliceosome"/>
    <property type="evidence" value="ECO:0007669"/>
    <property type="project" value="TreeGrafter"/>
</dbReference>
<reference evidence="6" key="5">
    <citation type="journal article" date="2021" name="G3 (Bethesda)">
        <title>Aegilops tauschii genome assembly Aet v5.0 features greater sequence contiguity and improved annotation.</title>
        <authorList>
            <person name="Wang L."/>
            <person name="Zhu T."/>
            <person name="Rodriguez J.C."/>
            <person name="Deal K.R."/>
            <person name="Dubcovsky J."/>
            <person name="McGuire P.E."/>
            <person name="Lux T."/>
            <person name="Spannagl M."/>
            <person name="Mayer K.F.X."/>
            <person name="Baldrich P."/>
            <person name="Meyers B.C."/>
            <person name="Huo N."/>
            <person name="Gu Y.Q."/>
            <person name="Zhou H."/>
            <person name="Devos K.M."/>
            <person name="Bennetzen J.L."/>
            <person name="Unver T."/>
            <person name="Budak H."/>
            <person name="Gulick P.J."/>
            <person name="Galiba G."/>
            <person name="Kalapos B."/>
            <person name="Nelson D.R."/>
            <person name="Li P."/>
            <person name="You F.M."/>
            <person name="Luo M.C."/>
            <person name="Dvorak J."/>
        </authorList>
    </citation>
    <scope>NUCLEOTIDE SEQUENCE [LARGE SCALE GENOMIC DNA]</scope>
    <source>
        <strain evidence="6">cv. AL8/78</strain>
    </source>
</reference>
<dbReference type="GO" id="GO:0000395">
    <property type="term" value="P:mRNA 5'-splice site recognition"/>
    <property type="evidence" value="ECO:0007669"/>
    <property type="project" value="TreeGrafter"/>
</dbReference>
<dbReference type="InterPro" id="IPR011990">
    <property type="entry name" value="TPR-like_helical_dom_sf"/>
</dbReference>
<dbReference type="Proteomes" id="UP000015105">
    <property type="component" value="Chromosome 2D"/>
</dbReference>
<dbReference type="Gene3D" id="1.25.40.10">
    <property type="entry name" value="Tetratricopeptide repeat domain"/>
    <property type="match status" value="1"/>
</dbReference>
<dbReference type="AlphaFoldDB" id="A0A453CBG7"/>
<reference evidence="6" key="3">
    <citation type="journal article" date="2017" name="Nature">
        <title>Genome sequence of the progenitor of the wheat D genome Aegilops tauschii.</title>
        <authorList>
            <person name="Luo M.C."/>
            <person name="Gu Y.Q."/>
            <person name="Puiu D."/>
            <person name="Wang H."/>
            <person name="Twardziok S.O."/>
            <person name="Deal K.R."/>
            <person name="Huo N."/>
            <person name="Zhu T."/>
            <person name="Wang L."/>
            <person name="Wang Y."/>
            <person name="McGuire P.E."/>
            <person name="Liu S."/>
            <person name="Long H."/>
            <person name="Ramasamy R.K."/>
            <person name="Rodriguez J.C."/>
            <person name="Van S.L."/>
            <person name="Yuan L."/>
            <person name="Wang Z."/>
            <person name="Xia Z."/>
            <person name="Xiao L."/>
            <person name="Anderson O.D."/>
            <person name="Ouyang S."/>
            <person name="Liang Y."/>
            <person name="Zimin A.V."/>
            <person name="Pertea G."/>
            <person name="Qi P."/>
            <person name="Bennetzen J.L."/>
            <person name="Dai X."/>
            <person name="Dawson M.W."/>
            <person name="Muller H.G."/>
            <person name="Kugler K."/>
            <person name="Rivarola-Duarte L."/>
            <person name="Spannagl M."/>
            <person name="Mayer K.F.X."/>
            <person name="Lu F.H."/>
            <person name="Bevan M.W."/>
            <person name="Leroy P."/>
            <person name="Li P."/>
            <person name="You F.M."/>
            <person name="Sun Q."/>
            <person name="Liu Z."/>
            <person name="Lyons E."/>
            <person name="Wicker T."/>
            <person name="Salzberg S.L."/>
            <person name="Devos K.M."/>
            <person name="Dvorak J."/>
        </authorList>
    </citation>
    <scope>NUCLEOTIDE SEQUENCE [LARGE SCALE GENOMIC DNA]</scope>
    <source>
        <strain evidence="6">cv. AL8/78</strain>
    </source>
</reference>
<keyword evidence="3" id="KW-0677">Repeat</keyword>
<keyword evidence="2" id="KW-0507">mRNA processing</keyword>
<dbReference type="EnsemblPlants" id="AET2Gv20798000.14">
    <property type="protein sequence ID" value="AET2Gv20798000.14"/>
    <property type="gene ID" value="AET2Gv20798000"/>
</dbReference>
<evidence type="ECO:0000256" key="1">
    <source>
        <dbReference type="ARBA" id="ARBA00004123"/>
    </source>
</evidence>
<evidence type="ECO:0000256" key="5">
    <source>
        <dbReference type="ARBA" id="ARBA00023242"/>
    </source>
</evidence>
<organism evidence="6 7">
    <name type="scientific">Aegilops tauschii subsp. strangulata</name>
    <name type="common">Goatgrass</name>
    <dbReference type="NCBI Taxonomy" id="200361"/>
    <lineage>
        <taxon>Eukaryota</taxon>
        <taxon>Viridiplantae</taxon>
        <taxon>Streptophyta</taxon>
        <taxon>Embryophyta</taxon>
        <taxon>Tracheophyta</taxon>
        <taxon>Spermatophyta</taxon>
        <taxon>Magnoliopsida</taxon>
        <taxon>Liliopsida</taxon>
        <taxon>Poales</taxon>
        <taxon>Poaceae</taxon>
        <taxon>BOP clade</taxon>
        <taxon>Pooideae</taxon>
        <taxon>Triticodae</taxon>
        <taxon>Triticeae</taxon>
        <taxon>Triticinae</taxon>
        <taxon>Aegilops</taxon>
    </lineage>
</organism>
<dbReference type="PANTHER" id="PTHR17204">
    <property type="entry name" value="PRE-MRNA PROCESSING PROTEIN PRP39-RELATED"/>
    <property type="match status" value="1"/>
</dbReference>
<accession>A0A453CBG7</accession>
<evidence type="ECO:0000256" key="4">
    <source>
        <dbReference type="ARBA" id="ARBA00023187"/>
    </source>
</evidence>
<dbReference type="GO" id="GO:0000243">
    <property type="term" value="C:commitment complex"/>
    <property type="evidence" value="ECO:0007669"/>
    <property type="project" value="TreeGrafter"/>
</dbReference>
<keyword evidence="5" id="KW-0539">Nucleus</keyword>
<dbReference type="PANTHER" id="PTHR17204:SF5">
    <property type="entry name" value="PRE-MRNA-PROCESSING FACTOR 39"/>
    <property type="match status" value="1"/>
</dbReference>
<reference evidence="6" key="4">
    <citation type="submission" date="2019-03" db="UniProtKB">
        <authorList>
            <consortium name="EnsemblPlants"/>
        </authorList>
    </citation>
    <scope>IDENTIFICATION</scope>
</reference>
<evidence type="ECO:0000256" key="2">
    <source>
        <dbReference type="ARBA" id="ARBA00022664"/>
    </source>
</evidence>
<protein>
    <submittedName>
        <fullName evidence="6">Uncharacterized protein</fullName>
    </submittedName>
</protein>
<dbReference type="STRING" id="200361.A0A453CBG7"/>
<dbReference type="SUPFAM" id="SSF48452">
    <property type="entry name" value="TPR-like"/>
    <property type="match status" value="1"/>
</dbReference>